<dbReference type="Proteomes" id="UP001152795">
    <property type="component" value="Unassembled WGS sequence"/>
</dbReference>
<evidence type="ECO:0000313" key="2">
    <source>
        <dbReference type="Proteomes" id="UP001152795"/>
    </source>
</evidence>
<sequence>MASGRVLLSNHRSLQRAFKRQLLKFCASQAHRSTRERRFGRTGESCKHVSGYYADGLSATDSGRRLTVSAEH</sequence>
<organism evidence="1 2">
    <name type="scientific">Paramuricea clavata</name>
    <name type="common">Red gorgonian</name>
    <name type="synonym">Violescent sea-whip</name>
    <dbReference type="NCBI Taxonomy" id="317549"/>
    <lineage>
        <taxon>Eukaryota</taxon>
        <taxon>Metazoa</taxon>
        <taxon>Cnidaria</taxon>
        <taxon>Anthozoa</taxon>
        <taxon>Octocorallia</taxon>
        <taxon>Malacalcyonacea</taxon>
        <taxon>Plexauridae</taxon>
        <taxon>Paramuricea</taxon>
    </lineage>
</organism>
<accession>A0A7D9K3J2</accession>
<proteinExistence type="predicted"/>
<name>A0A7D9K3J2_PARCT</name>
<reference evidence="1" key="1">
    <citation type="submission" date="2020-04" db="EMBL/GenBank/DDBJ databases">
        <authorList>
            <person name="Alioto T."/>
            <person name="Alioto T."/>
            <person name="Gomez Garrido J."/>
        </authorList>
    </citation>
    <scope>NUCLEOTIDE SEQUENCE</scope>
    <source>
        <strain evidence="1">A484AB</strain>
    </source>
</reference>
<gene>
    <name evidence="1" type="ORF">PACLA_8A015299</name>
</gene>
<feature type="non-terminal residue" evidence="1">
    <location>
        <position position="72"/>
    </location>
</feature>
<comment type="caution">
    <text evidence="1">The sequence shown here is derived from an EMBL/GenBank/DDBJ whole genome shotgun (WGS) entry which is preliminary data.</text>
</comment>
<dbReference type="EMBL" id="CACRXK020026637">
    <property type="protein sequence ID" value="CAB4040326.1"/>
    <property type="molecule type" value="Genomic_DNA"/>
</dbReference>
<keyword evidence="2" id="KW-1185">Reference proteome</keyword>
<evidence type="ECO:0000313" key="1">
    <source>
        <dbReference type="EMBL" id="CAB4040326.1"/>
    </source>
</evidence>
<protein>
    <submittedName>
        <fullName evidence="1">Uncharacterized protein</fullName>
    </submittedName>
</protein>
<dbReference type="AlphaFoldDB" id="A0A7D9K3J2"/>